<protein>
    <submittedName>
        <fullName evidence="1">Uncharacterized protein</fullName>
    </submittedName>
</protein>
<dbReference type="EMBL" id="PYFT01000001">
    <property type="protein sequence ID" value="PSR52788.1"/>
    <property type="molecule type" value="Genomic_DNA"/>
</dbReference>
<evidence type="ECO:0000313" key="1">
    <source>
        <dbReference type="EMBL" id="PSR52788.1"/>
    </source>
</evidence>
<evidence type="ECO:0000313" key="2">
    <source>
        <dbReference type="Proteomes" id="UP000240357"/>
    </source>
</evidence>
<reference evidence="1 2" key="1">
    <citation type="submission" date="2018-03" db="EMBL/GenBank/DDBJ databases">
        <title>Adhaeribacter sp. HMF7605 Genome sequencing and assembly.</title>
        <authorList>
            <person name="Kang H."/>
            <person name="Kang J."/>
            <person name="Cha I."/>
            <person name="Kim H."/>
            <person name="Joh K."/>
        </authorList>
    </citation>
    <scope>NUCLEOTIDE SEQUENCE [LARGE SCALE GENOMIC DNA]</scope>
    <source>
        <strain evidence="1 2">HMF7605</strain>
    </source>
</reference>
<dbReference type="OrthoDB" id="843080at2"/>
<gene>
    <name evidence="1" type="ORF">AHMF7605_04240</name>
</gene>
<proteinExistence type="predicted"/>
<keyword evidence="2" id="KW-1185">Reference proteome</keyword>
<name>A0A2T2YBH5_9BACT</name>
<accession>A0A2T2YBH5</accession>
<dbReference type="AlphaFoldDB" id="A0A2T2YBH5"/>
<comment type="caution">
    <text evidence="1">The sequence shown here is derived from an EMBL/GenBank/DDBJ whole genome shotgun (WGS) entry which is preliminary data.</text>
</comment>
<dbReference type="RefSeq" id="WP_106926761.1">
    <property type="nucleotide sequence ID" value="NZ_PYFT01000001.1"/>
</dbReference>
<sequence length="990" mass="111828">MRLHINYRKAFLIVLLLAVLVSIAFEILARIYSNKAEQFFRTQFSQKSDLALQSFTTSFSAWKHFPGLTFTFENVALVDTSGPAPLQVLAIKQAEVVIPLVQFSWRNIRISRINLEDFVFHQRIDQNGNKIGLRFRQVQNVDTTGRKLLFRIKKLSITNGRFISENLFKRTALSLQIDQTDLRVKRGEQQLEVNGNLLGKINYFGSNRRRLFQNQTFRLEAGYAFNLKTKQGTFQQAKALVNNSVLQIKGSHTRLPSGEGAQLNITVSGYQPVLPIFRQIMPPTALPTLAKMKSNSRVYLICRFNGISGPRLRPRSTIQFQLKNGQIYLPDNKSLLTGVSLVGRLDNGPKHLPETSALTLSNIRAHLGTGFIQMQLSLKNFTQPAFTFQGNGQIDLTTLTQLLPLPLTQAKQGLIAGNLKLSGVFPDSLRRSTPTIFGQGDIKLQKAVFQPAGFSVMWRNVNGNFKFSDKDLRLQNVGGLIDGHPFQIEAAIQNYLPYLFGQPGKLKAKVDFRAEKLHSDWVQGNLYANNSTNTNSEIKKQVSFTPTSKPYVLTGLRAKIKPVKPASSAGQVNRVLLSLLNVASSQLNVRVGTLNLSGKEALRQLRFQVNQLGQRVTLTNMHFVTPDEGKATASGGFKLTKAGIQVPYLKVNLQYDYLNLQTFMQHIAELKDLAPKSNQPLTRTQRRRRAAIRENSFWLQLNASAKRVQYEYLKGSNLILRANINKEEANLTELSLQAFNGQINSHGSMLLRNPGGTYPMRIQAKITGIDLQQVFVVANQMNMDVLKSENVKGKVECHVSFVTHLDKTFSPSLDRTVAYANATFRDMELIEVAPIQNALRFLRKQRTEHLYFDDVTTKFILENNQFITPRLSMNSNLTDFELSGRYIMGGGANLNMDINVLNVLFGNNKKRIEKIQDDSTKTDDNGNMQHLLLTREQEKYKVRLTNRKDRAANNKALREEFNNILQQHRIDTLFTLNREKGVSTHGATNQ</sequence>
<dbReference type="Proteomes" id="UP000240357">
    <property type="component" value="Unassembled WGS sequence"/>
</dbReference>
<organism evidence="1 2">
    <name type="scientific">Adhaeribacter arboris</name>
    <dbReference type="NCBI Taxonomy" id="2072846"/>
    <lineage>
        <taxon>Bacteria</taxon>
        <taxon>Pseudomonadati</taxon>
        <taxon>Bacteroidota</taxon>
        <taxon>Cytophagia</taxon>
        <taxon>Cytophagales</taxon>
        <taxon>Hymenobacteraceae</taxon>
        <taxon>Adhaeribacter</taxon>
    </lineage>
</organism>